<dbReference type="EMBL" id="LGRX02026318">
    <property type="protein sequence ID" value="KAK3251065.1"/>
    <property type="molecule type" value="Genomic_DNA"/>
</dbReference>
<evidence type="ECO:0000259" key="4">
    <source>
        <dbReference type="Pfam" id="PF00264"/>
    </source>
</evidence>
<evidence type="ECO:0000313" key="6">
    <source>
        <dbReference type="Proteomes" id="UP001190700"/>
    </source>
</evidence>
<dbReference type="Gene3D" id="1.10.1280.10">
    <property type="entry name" value="Di-copper center containing domain from catechol oxidase"/>
    <property type="match status" value="1"/>
</dbReference>
<proteinExistence type="predicted"/>
<keyword evidence="1" id="KW-0479">Metal-binding</keyword>
<accession>A0AAE0F5G2</accession>
<organism evidence="5 6">
    <name type="scientific">Cymbomonas tetramitiformis</name>
    <dbReference type="NCBI Taxonomy" id="36881"/>
    <lineage>
        <taxon>Eukaryota</taxon>
        <taxon>Viridiplantae</taxon>
        <taxon>Chlorophyta</taxon>
        <taxon>Pyramimonadophyceae</taxon>
        <taxon>Pyramimonadales</taxon>
        <taxon>Pyramimonadaceae</taxon>
        <taxon>Cymbomonas</taxon>
    </lineage>
</organism>
<protein>
    <recommendedName>
        <fullName evidence="4">Tyrosinase copper-binding domain-containing protein</fullName>
    </recommendedName>
</protein>
<sequence>MTPILWIFCVIVVIIQFADNATSSTCADFDDTTHRYNIALNDWKTLLNEQIGNSRSYCDAKPNSRPRVRRDLSKWTDVEFDKLVDAMFVMRNTAMKRGQELYGDSFRSYGYLVAKHVIASTDTRGDQGHYGSHFIMWHKAFILEFENSLLAIDQSLDAMPYIDYTNPDALADAFRPERFGNRVALQGLTGKFENWTLLPMSSQIWSSVYVPYLNDTSTVSYSGDVVHDLFLSESNSYSSDKLIRYDNTVTVYDTDTNPEYYIACVSQSSYENWFRCGDFGLQFPHALHPIVHYFMAGNTHPTHTSPGLDTAASPTDPTFMFAHANIERNFAMWQSYNTNLRYDNWTYPSTGFACYLPTTKESKAHYVRKDYYYGIGFEDKISSAFGFTDRQLGVSAHKNPDELWTNADVMCYLDLYDGTAPHTYDTYAYRLLPSKHPLDKNR</sequence>
<dbReference type="PANTHER" id="PTHR11474:SF126">
    <property type="entry name" value="TYROSINASE-LIKE PROTEIN TYR-1-RELATED"/>
    <property type="match status" value="1"/>
</dbReference>
<evidence type="ECO:0000256" key="1">
    <source>
        <dbReference type="ARBA" id="ARBA00022723"/>
    </source>
</evidence>
<dbReference type="InterPro" id="IPR002227">
    <property type="entry name" value="Tyrosinase_Cu-bd"/>
</dbReference>
<keyword evidence="6" id="KW-1185">Reference proteome</keyword>
<keyword evidence="3" id="KW-0732">Signal</keyword>
<keyword evidence="2" id="KW-0186">Copper</keyword>
<reference evidence="5 6" key="1">
    <citation type="journal article" date="2015" name="Genome Biol. Evol.">
        <title>Comparative Genomics of a Bacterivorous Green Alga Reveals Evolutionary Causalities and Consequences of Phago-Mixotrophic Mode of Nutrition.</title>
        <authorList>
            <person name="Burns J.A."/>
            <person name="Paasch A."/>
            <person name="Narechania A."/>
            <person name="Kim E."/>
        </authorList>
    </citation>
    <scope>NUCLEOTIDE SEQUENCE [LARGE SCALE GENOMIC DNA]</scope>
    <source>
        <strain evidence="5 6">PLY_AMNH</strain>
    </source>
</reference>
<evidence type="ECO:0000256" key="3">
    <source>
        <dbReference type="SAM" id="SignalP"/>
    </source>
</evidence>
<feature type="chain" id="PRO_5042159182" description="Tyrosinase copper-binding domain-containing protein" evidence="3">
    <location>
        <begin position="24"/>
        <end position="442"/>
    </location>
</feature>
<dbReference type="InterPro" id="IPR008922">
    <property type="entry name" value="Di-copper_centre_dom_sf"/>
</dbReference>
<dbReference type="PRINTS" id="PR00092">
    <property type="entry name" value="TYROSINASE"/>
</dbReference>
<dbReference type="PANTHER" id="PTHR11474">
    <property type="entry name" value="TYROSINASE FAMILY MEMBER"/>
    <property type="match status" value="1"/>
</dbReference>
<dbReference type="InterPro" id="IPR050316">
    <property type="entry name" value="Tyrosinase/Hemocyanin"/>
</dbReference>
<dbReference type="SUPFAM" id="SSF48056">
    <property type="entry name" value="Di-copper centre-containing domain"/>
    <property type="match status" value="1"/>
</dbReference>
<evidence type="ECO:0000313" key="5">
    <source>
        <dbReference type="EMBL" id="KAK3251065.1"/>
    </source>
</evidence>
<gene>
    <name evidence="5" type="ORF">CYMTET_39609</name>
</gene>
<dbReference type="Pfam" id="PF00264">
    <property type="entry name" value="Tyrosinase"/>
    <property type="match status" value="1"/>
</dbReference>
<evidence type="ECO:0000256" key="2">
    <source>
        <dbReference type="ARBA" id="ARBA00023008"/>
    </source>
</evidence>
<dbReference type="AlphaFoldDB" id="A0AAE0F5G2"/>
<dbReference type="GO" id="GO:0046872">
    <property type="term" value="F:metal ion binding"/>
    <property type="evidence" value="ECO:0007669"/>
    <property type="project" value="UniProtKB-KW"/>
</dbReference>
<comment type="caution">
    <text evidence="5">The sequence shown here is derived from an EMBL/GenBank/DDBJ whole genome shotgun (WGS) entry which is preliminary data.</text>
</comment>
<feature type="signal peptide" evidence="3">
    <location>
        <begin position="1"/>
        <end position="23"/>
    </location>
</feature>
<name>A0AAE0F5G2_9CHLO</name>
<dbReference type="Proteomes" id="UP001190700">
    <property type="component" value="Unassembled WGS sequence"/>
</dbReference>
<dbReference type="GO" id="GO:0016491">
    <property type="term" value="F:oxidoreductase activity"/>
    <property type="evidence" value="ECO:0007669"/>
    <property type="project" value="InterPro"/>
</dbReference>
<feature type="domain" description="Tyrosinase copper-binding" evidence="4">
    <location>
        <begin position="108"/>
        <end position="335"/>
    </location>
</feature>